<comment type="subcellular location">
    <subcellularLocation>
        <location evidence="1">Membrane</location>
        <topology evidence="1">Multi-pass membrane protein</topology>
    </subcellularLocation>
</comment>
<evidence type="ECO:0000313" key="9">
    <source>
        <dbReference type="Proteomes" id="UP000799439"/>
    </source>
</evidence>
<evidence type="ECO:0000256" key="3">
    <source>
        <dbReference type="ARBA" id="ARBA00022989"/>
    </source>
</evidence>
<evidence type="ECO:0000256" key="6">
    <source>
        <dbReference type="SAM" id="Phobius"/>
    </source>
</evidence>
<comment type="caution">
    <text evidence="8">The sequence shown here is derived from an EMBL/GenBank/DDBJ whole genome shotgun (WGS) entry which is preliminary data.</text>
</comment>
<keyword evidence="4 6" id="KW-0472">Membrane</keyword>
<dbReference type="InterPro" id="IPR049326">
    <property type="entry name" value="Rhodopsin_dom_fungi"/>
</dbReference>
<evidence type="ECO:0000256" key="5">
    <source>
        <dbReference type="ARBA" id="ARBA00038359"/>
    </source>
</evidence>
<dbReference type="InterPro" id="IPR052337">
    <property type="entry name" value="SAT4-like"/>
</dbReference>
<dbReference type="EMBL" id="ML996083">
    <property type="protein sequence ID" value="KAF2154516.1"/>
    <property type="molecule type" value="Genomic_DNA"/>
</dbReference>
<feature type="transmembrane region" description="Helical" evidence="6">
    <location>
        <begin position="20"/>
        <end position="42"/>
    </location>
</feature>
<reference evidence="8" key="1">
    <citation type="journal article" date="2020" name="Stud. Mycol.">
        <title>101 Dothideomycetes genomes: a test case for predicting lifestyles and emergence of pathogens.</title>
        <authorList>
            <person name="Haridas S."/>
            <person name="Albert R."/>
            <person name="Binder M."/>
            <person name="Bloem J."/>
            <person name="Labutti K."/>
            <person name="Salamov A."/>
            <person name="Andreopoulos B."/>
            <person name="Baker S."/>
            <person name="Barry K."/>
            <person name="Bills G."/>
            <person name="Bluhm B."/>
            <person name="Cannon C."/>
            <person name="Castanera R."/>
            <person name="Culley D."/>
            <person name="Daum C."/>
            <person name="Ezra D."/>
            <person name="Gonzalez J."/>
            <person name="Henrissat B."/>
            <person name="Kuo A."/>
            <person name="Liang C."/>
            <person name="Lipzen A."/>
            <person name="Lutzoni F."/>
            <person name="Magnuson J."/>
            <person name="Mondo S."/>
            <person name="Nolan M."/>
            <person name="Ohm R."/>
            <person name="Pangilinan J."/>
            <person name="Park H.-J."/>
            <person name="Ramirez L."/>
            <person name="Alfaro M."/>
            <person name="Sun H."/>
            <person name="Tritt A."/>
            <person name="Yoshinaga Y."/>
            <person name="Zwiers L.-H."/>
            <person name="Turgeon B."/>
            <person name="Goodwin S."/>
            <person name="Spatafora J."/>
            <person name="Crous P."/>
            <person name="Grigoriev I."/>
        </authorList>
    </citation>
    <scope>NUCLEOTIDE SEQUENCE</scope>
    <source>
        <strain evidence="8">CBS 260.36</strain>
    </source>
</reference>
<dbReference type="AlphaFoldDB" id="A0A9P4J3M8"/>
<feature type="transmembrane region" description="Helical" evidence="6">
    <location>
        <begin position="54"/>
        <end position="78"/>
    </location>
</feature>
<evidence type="ECO:0000313" key="8">
    <source>
        <dbReference type="EMBL" id="KAF2154516.1"/>
    </source>
</evidence>
<feature type="transmembrane region" description="Helical" evidence="6">
    <location>
        <begin position="131"/>
        <end position="150"/>
    </location>
</feature>
<dbReference type="PANTHER" id="PTHR33048">
    <property type="entry name" value="PTH11-LIKE INTEGRAL MEMBRANE PROTEIN (AFU_ORTHOLOGUE AFUA_5G11245)"/>
    <property type="match status" value="1"/>
</dbReference>
<evidence type="ECO:0000256" key="2">
    <source>
        <dbReference type="ARBA" id="ARBA00022692"/>
    </source>
</evidence>
<dbReference type="Proteomes" id="UP000799439">
    <property type="component" value="Unassembled WGS sequence"/>
</dbReference>
<keyword evidence="9" id="KW-1185">Reference proteome</keyword>
<proteinExistence type="inferred from homology"/>
<dbReference type="GO" id="GO:0016020">
    <property type="term" value="C:membrane"/>
    <property type="evidence" value="ECO:0007669"/>
    <property type="project" value="UniProtKB-SubCell"/>
</dbReference>
<feature type="transmembrane region" description="Helical" evidence="6">
    <location>
        <begin position="211"/>
        <end position="231"/>
    </location>
</feature>
<dbReference type="PANTHER" id="PTHR33048:SF47">
    <property type="entry name" value="INTEGRAL MEMBRANE PROTEIN-RELATED"/>
    <property type="match status" value="1"/>
</dbReference>
<evidence type="ECO:0000256" key="4">
    <source>
        <dbReference type="ARBA" id="ARBA00023136"/>
    </source>
</evidence>
<accession>A0A9P4J3M8</accession>
<organism evidence="8 9">
    <name type="scientific">Myriangium duriaei CBS 260.36</name>
    <dbReference type="NCBI Taxonomy" id="1168546"/>
    <lineage>
        <taxon>Eukaryota</taxon>
        <taxon>Fungi</taxon>
        <taxon>Dikarya</taxon>
        <taxon>Ascomycota</taxon>
        <taxon>Pezizomycotina</taxon>
        <taxon>Dothideomycetes</taxon>
        <taxon>Dothideomycetidae</taxon>
        <taxon>Myriangiales</taxon>
        <taxon>Myriangiaceae</taxon>
        <taxon>Myriangium</taxon>
    </lineage>
</organism>
<protein>
    <recommendedName>
        <fullName evidence="7">Rhodopsin domain-containing protein</fullName>
    </recommendedName>
</protein>
<comment type="similarity">
    <text evidence="5">Belongs to the SAT4 family.</text>
</comment>
<keyword evidence="3 6" id="KW-1133">Transmembrane helix</keyword>
<sequence>MASPIVPSLPLNPYKNNYASIIGFDIASLTTCVILVSLRLYCRLHLVKKSHWDDWLLLSAVICWIPSCLFDVASWLVLANKGVVAGSGYSSYYENIGTFFYVSQDILTRGAYLVFYLRIMPVELGYRWHRVICIAVYSLYAVYLCAYAFINTFRCGVPINLLDPNAICLDVTTQGILFDLTYVCDIISDWSLAVVAMDVMRRTVKKRKARLTILSVLALGFVAGIIAIFVPPFANLSALGTDSSEDLSRSIVIDILVTCEATVCMMCLCLAALKPLYEEWFAPVVQKTVSEASSVPTLPTLATLQPV</sequence>
<evidence type="ECO:0000259" key="7">
    <source>
        <dbReference type="Pfam" id="PF20684"/>
    </source>
</evidence>
<gene>
    <name evidence="8" type="ORF">K461DRAFT_291448</name>
</gene>
<keyword evidence="2 6" id="KW-0812">Transmembrane</keyword>
<feature type="domain" description="Rhodopsin" evidence="7">
    <location>
        <begin position="38"/>
        <end position="278"/>
    </location>
</feature>
<evidence type="ECO:0000256" key="1">
    <source>
        <dbReference type="ARBA" id="ARBA00004141"/>
    </source>
</evidence>
<feature type="transmembrane region" description="Helical" evidence="6">
    <location>
        <begin position="251"/>
        <end position="273"/>
    </location>
</feature>
<dbReference type="OrthoDB" id="3903101at2759"/>
<dbReference type="Pfam" id="PF20684">
    <property type="entry name" value="Fung_rhodopsin"/>
    <property type="match status" value="1"/>
</dbReference>
<name>A0A9P4J3M8_9PEZI</name>